<dbReference type="RefSeq" id="WP_158017102.1">
    <property type="nucleotide sequence ID" value="NZ_LR130759.1"/>
</dbReference>
<feature type="compositionally biased region" description="Polar residues" evidence="3">
    <location>
        <begin position="115"/>
        <end position="127"/>
    </location>
</feature>
<dbReference type="SMART" id="SM00826">
    <property type="entry name" value="PKS_DH"/>
    <property type="match status" value="1"/>
</dbReference>
<name>A0A447GFA7_9MYCO</name>
<dbReference type="AlphaFoldDB" id="A0A447GFA7"/>
<dbReference type="Pfam" id="PF21089">
    <property type="entry name" value="PKS_DH_N"/>
    <property type="match status" value="1"/>
</dbReference>
<proteinExistence type="predicted"/>
<dbReference type="Proteomes" id="UP000269998">
    <property type="component" value="Chromosome"/>
</dbReference>
<accession>A0A447GFA7</accession>
<organism evidence="5 6">
    <name type="scientific">Mycobacterium basiliense</name>
    <dbReference type="NCBI Taxonomy" id="2094119"/>
    <lineage>
        <taxon>Bacteria</taxon>
        <taxon>Bacillati</taxon>
        <taxon>Actinomycetota</taxon>
        <taxon>Actinomycetes</taxon>
        <taxon>Mycobacteriales</taxon>
        <taxon>Mycobacteriaceae</taxon>
        <taxon>Mycobacterium</taxon>
    </lineage>
</organism>
<reference evidence="6" key="1">
    <citation type="submission" date="2018-02" db="EMBL/GenBank/DDBJ databases">
        <authorList>
            <person name="Seth-Smith MB H."/>
            <person name="Seth-Smith H."/>
        </authorList>
    </citation>
    <scope>NUCLEOTIDE SEQUENCE [LARGE SCALE GENOMIC DNA]</scope>
</reference>
<evidence type="ECO:0000313" key="5">
    <source>
        <dbReference type="EMBL" id="VDM89166.1"/>
    </source>
</evidence>
<dbReference type="PANTHER" id="PTHR43775">
    <property type="entry name" value="FATTY ACID SYNTHASE"/>
    <property type="match status" value="1"/>
</dbReference>
<sequence>MPTYAFQRRRYWLQPNTTTTSDPTGLGLRAAQHPLLGAVIHHPETGEVILTGRLSHTTHPWLTDHAVAGVVLFPGTGFLDLVIRAADEVGATVIEELILTTPLVLPPTPQHRSKYSSTPPTKPANTR</sequence>
<dbReference type="EC" id="2.3.1.41" evidence="5"/>
<dbReference type="GO" id="GO:0004315">
    <property type="term" value="F:3-oxoacyl-[acyl-carrier-protein] synthase activity"/>
    <property type="evidence" value="ECO:0007669"/>
    <property type="project" value="UniProtKB-EC"/>
</dbReference>
<keyword evidence="6" id="KW-1185">Reference proteome</keyword>
<dbReference type="InterPro" id="IPR049552">
    <property type="entry name" value="PKS_DH_N"/>
</dbReference>
<keyword evidence="5" id="KW-0012">Acyltransferase</keyword>
<gene>
    <name evidence="5" type="ORF">MB901379_02734</name>
</gene>
<evidence type="ECO:0000256" key="3">
    <source>
        <dbReference type="SAM" id="MobiDB-lite"/>
    </source>
</evidence>
<feature type="region of interest" description="Disordered" evidence="3">
    <location>
        <begin position="105"/>
        <end position="127"/>
    </location>
</feature>
<dbReference type="EMBL" id="LR130759">
    <property type="protein sequence ID" value="VDM89166.1"/>
    <property type="molecule type" value="Genomic_DNA"/>
</dbReference>
<dbReference type="PROSITE" id="PS52019">
    <property type="entry name" value="PKS_MFAS_DH"/>
    <property type="match status" value="1"/>
</dbReference>
<dbReference type="GO" id="GO:0004312">
    <property type="term" value="F:fatty acid synthase activity"/>
    <property type="evidence" value="ECO:0007669"/>
    <property type="project" value="TreeGrafter"/>
</dbReference>
<evidence type="ECO:0000259" key="4">
    <source>
        <dbReference type="PROSITE" id="PS52019"/>
    </source>
</evidence>
<dbReference type="KEGG" id="mbai:MB901379_02734"/>
<evidence type="ECO:0000313" key="6">
    <source>
        <dbReference type="Proteomes" id="UP000269998"/>
    </source>
</evidence>
<evidence type="ECO:0000256" key="2">
    <source>
        <dbReference type="PROSITE-ProRule" id="PRU01363"/>
    </source>
</evidence>
<dbReference type="PANTHER" id="PTHR43775:SF51">
    <property type="entry name" value="INACTIVE PHENOLPHTHIOCEROL SYNTHESIS POLYKETIDE SYNTHASE TYPE I PKS1-RELATED"/>
    <property type="match status" value="1"/>
</dbReference>
<dbReference type="InterPro" id="IPR042104">
    <property type="entry name" value="PKS_dehydratase_sf"/>
</dbReference>
<comment type="caution">
    <text evidence="2">Lacks conserved residue(s) required for the propagation of feature annotation.</text>
</comment>
<dbReference type="InterPro" id="IPR049900">
    <property type="entry name" value="PKS_mFAS_DH"/>
</dbReference>
<protein>
    <submittedName>
        <fullName evidence="5">Beta-ketoacyl-acyl-carrier-protein synthase I</fullName>
        <ecNumber evidence="5">2.3.1.41</ecNumber>
    </submittedName>
</protein>
<keyword evidence="1 5" id="KW-0808">Transferase</keyword>
<evidence type="ECO:0000256" key="1">
    <source>
        <dbReference type="ARBA" id="ARBA00022679"/>
    </source>
</evidence>
<dbReference type="InterPro" id="IPR020807">
    <property type="entry name" value="PKS_DH"/>
</dbReference>
<dbReference type="GO" id="GO:0006633">
    <property type="term" value="P:fatty acid biosynthetic process"/>
    <property type="evidence" value="ECO:0007669"/>
    <property type="project" value="TreeGrafter"/>
</dbReference>
<dbReference type="Gene3D" id="3.10.129.110">
    <property type="entry name" value="Polyketide synthase dehydratase"/>
    <property type="match status" value="1"/>
</dbReference>
<dbReference type="OrthoDB" id="9778690at2"/>
<dbReference type="InterPro" id="IPR050091">
    <property type="entry name" value="PKS_NRPS_Biosynth_Enz"/>
</dbReference>
<feature type="domain" description="PKS/mFAS DH" evidence="4">
    <location>
        <begin position="33"/>
        <end position="127"/>
    </location>
</feature>